<gene>
    <name evidence="11" type="ORF">DIS24_g194</name>
</gene>
<keyword evidence="12" id="KW-1185">Reference proteome</keyword>
<feature type="domain" description="DOMON" evidence="10">
    <location>
        <begin position="43"/>
        <end position="177"/>
    </location>
</feature>
<name>A0AA40D920_9PEZI</name>
<protein>
    <recommendedName>
        <fullName evidence="10">DOMON domain-containing protein</fullName>
    </recommendedName>
</protein>
<dbReference type="InterPro" id="IPR005018">
    <property type="entry name" value="DOMON_domain"/>
</dbReference>
<dbReference type="CDD" id="cd08760">
    <property type="entry name" value="Cyt_b561_FRRS1_like"/>
    <property type="match status" value="1"/>
</dbReference>
<reference evidence="11" key="1">
    <citation type="submission" date="2023-06" db="EMBL/GenBank/DDBJ databases">
        <title>Multi-omics analyses reveal the molecular pathogenesis toolkit of Lasiodiplodia hormozganensis, a cross-kingdom pathogen.</title>
        <authorList>
            <person name="Felix C."/>
            <person name="Meneses R."/>
            <person name="Goncalves M.F.M."/>
            <person name="Tilleman L."/>
            <person name="Duarte A.S."/>
            <person name="Jorrin-Novo J.V."/>
            <person name="Van De Peer Y."/>
            <person name="Deforce D."/>
            <person name="Van Nieuwerburgh F."/>
            <person name="Esteves A.C."/>
            <person name="Alves A."/>
        </authorList>
    </citation>
    <scope>NUCLEOTIDE SEQUENCE</scope>
    <source>
        <strain evidence="11">CBS 339.90</strain>
    </source>
</reference>
<evidence type="ECO:0000256" key="1">
    <source>
        <dbReference type="ARBA" id="ARBA00004370"/>
    </source>
</evidence>
<keyword evidence="5 8" id="KW-1133">Transmembrane helix</keyword>
<dbReference type="InterPro" id="IPR018825">
    <property type="entry name" value="DUF2427"/>
</dbReference>
<keyword evidence="3 8" id="KW-0812">Transmembrane</keyword>
<feature type="region of interest" description="Disordered" evidence="7">
    <location>
        <begin position="220"/>
        <end position="240"/>
    </location>
</feature>
<dbReference type="PANTHER" id="PTHR47797:SF1">
    <property type="entry name" value="CYTOCHROME B561 DOMAIN-CONTAINING PROTEIN-RELATED"/>
    <property type="match status" value="1"/>
</dbReference>
<evidence type="ECO:0000256" key="7">
    <source>
        <dbReference type="SAM" id="MobiDB-lite"/>
    </source>
</evidence>
<evidence type="ECO:0000259" key="10">
    <source>
        <dbReference type="PROSITE" id="PS50836"/>
    </source>
</evidence>
<comment type="caution">
    <text evidence="11">The sequence shown here is derived from an EMBL/GenBank/DDBJ whole genome shotgun (WGS) entry which is preliminary data.</text>
</comment>
<feature type="transmembrane region" description="Helical" evidence="8">
    <location>
        <begin position="246"/>
        <end position="267"/>
    </location>
</feature>
<dbReference type="CDD" id="cd09630">
    <property type="entry name" value="CDH_like_cytochrome"/>
    <property type="match status" value="1"/>
</dbReference>
<dbReference type="PROSITE" id="PS50836">
    <property type="entry name" value="DOMON"/>
    <property type="match status" value="1"/>
</dbReference>
<dbReference type="GO" id="GO:0016020">
    <property type="term" value="C:membrane"/>
    <property type="evidence" value="ECO:0007669"/>
    <property type="project" value="UniProtKB-SubCell"/>
</dbReference>
<dbReference type="Proteomes" id="UP001175001">
    <property type="component" value="Unassembled WGS sequence"/>
</dbReference>
<evidence type="ECO:0000256" key="4">
    <source>
        <dbReference type="ARBA" id="ARBA00022982"/>
    </source>
</evidence>
<dbReference type="Pfam" id="PF10348">
    <property type="entry name" value="DUF2427"/>
    <property type="match status" value="1"/>
</dbReference>
<feature type="compositionally biased region" description="Pro residues" evidence="7">
    <location>
        <begin position="411"/>
        <end position="427"/>
    </location>
</feature>
<dbReference type="Pfam" id="PF16010">
    <property type="entry name" value="CDH-cyt"/>
    <property type="match status" value="1"/>
</dbReference>
<feature type="transmembrane region" description="Helical" evidence="8">
    <location>
        <begin position="375"/>
        <end position="394"/>
    </location>
</feature>
<evidence type="ECO:0000256" key="2">
    <source>
        <dbReference type="ARBA" id="ARBA00022448"/>
    </source>
</evidence>
<keyword evidence="9" id="KW-0732">Signal</keyword>
<dbReference type="InterPro" id="IPR015920">
    <property type="entry name" value="Cellobiose_DH-like_cyt"/>
</dbReference>
<keyword evidence="2" id="KW-0813">Transport</keyword>
<dbReference type="Gene3D" id="1.20.120.1770">
    <property type="match status" value="1"/>
</dbReference>
<proteinExistence type="predicted"/>
<feature type="signal peptide" evidence="9">
    <location>
        <begin position="1"/>
        <end position="22"/>
    </location>
</feature>
<organism evidence="11 12">
    <name type="scientific">Lasiodiplodia hormozganensis</name>
    <dbReference type="NCBI Taxonomy" id="869390"/>
    <lineage>
        <taxon>Eukaryota</taxon>
        <taxon>Fungi</taxon>
        <taxon>Dikarya</taxon>
        <taxon>Ascomycota</taxon>
        <taxon>Pezizomycotina</taxon>
        <taxon>Dothideomycetes</taxon>
        <taxon>Dothideomycetes incertae sedis</taxon>
        <taxon>Botryosphaeriales</taxon>
        <taxon>Botryosphaeriaceae</taxon>
        <taxon>Lasiodiplodia</taxon>
    </lineage>
</organism>
<accession>A0AA40D920</accession>
<feature type="transmembrane region" description="Helical" evidence="8">
    <location>
        <begin position="310"/>
        <end position="328"/>
    </location>
</feature>
<evidence type="ECO:0000313" key="12">
    <source>
        <dbReference type="Proteomes" id="UP001175001"/>
    </source>
</evidence>
<dbReference type="Gene3D" id="2.60.40.1210">
    <property type="entry name" value="Cellobiose dehydrogenase, cytochrome domain"/>
    <property type="match status" value="1"/>
</dbReference>
<evidence type="ECO:0000256" key="5">
    <source>
        <dbReference type="ARBA" id="ARBA00022989"/>
    </source>
</evidence>
<dbReference type="AlphaFoldDB" id="A0AA40D920"/>
<dbReference type="InterPro" id="IPR006593">
    <property type="entry name" value="Cyt_b561/ferric_Rdtase_TM"/>
</dbReference>
<dbReference type="SMART" id="SM00665">
    <property type="entry name" value="B561"/>
    <property type="match status" value="1"/>
</dbReference>
<feature type="transmembrane region" description="Helical" evidence="8">
    <location>
        <begin position="279"/>
        <end position="298"/>
    </location>
</feature>
<keyword evidence="6 8" id="KW-0472">Membrane</keyword>
<evidence type="ECO:0000256" key="9">
    <source>
        <dbReference type="SAM" id="SignalP"/>
    </source>
</evidence>
<feature type="chain" id="PRO_5041381958" description="DOMON domain-containing protein" evidence="9">
    <location>
        <begin position="23"/>
        <end position="471"/>
    </location>
</feature>
<evidence type="ECO:0000256" key="6">
    <source>
        <dbReference type="ARBA" id="ARBA00023136"/>
    </source>
</evidence>
<comment type="subcellular location">
    <subcellularLocation>
        <location evidence="1">Membrane</location>
    </subcellularLocation>
</comment>
<evidence type="ECO:0000313" key="11">
    <source>
        <dbReference type="EMBL" id="KAK0665010.1"/>
    </source>
</evidence>
<dbReference type="PANTHER" id="PTHR47797">
    <property type="entry name" value="DEHYDROGENASE, PUTATIVE (AFU_ORTHOLOGUE AFUA_8G05805)-RELATED"/>
    <property type="match status" value="1"/>
</dbReference>
<dbReference type="EMBL" id="JAUJDW010000001">
    <property type="protein sequence ID" value="KAK0665010.1"/>
    <property type="molecule type" value="Genomic_DNA"/>
</dbReference>
<keyword evidence="4" id="KW-0249">Electron transport</keyword>
<dbReference type="SUPFAM" id="SSF49344">
    <property type="entry name" value="CBD9-like"/>
    <property type="match status" value="1"/>
</dbReference>
<evidence type="ECO:0000256" key="3">
    <source>
        <dbReference type="ARBA" id="ARBA00022692"/>
    </source>
</evidence>
<dbReference type="SMART" id="SM00664">
    <property type="entry name" value="DoH"/>
    <property type="match status" value="1"/>
</dbReference>
<sequence length="471" mass="50778">MALRRLAIALAALVSNAAASTALDSRQASQPKSATFVSSASPWDANLTFSLTATNTDDAVDLYFHLSAPDDCQWVAVGVGARMKDALIFLVYHDSSGNNVTFSPRVATGESEPTYRSSIACSVYQGEDTPRVGILEDPDTDGDRYSVNAHCRDVKSSVPELALDLSSKTQPFIYAIGPWSHGLYSDSKRAGIRRHRYYGGFTMDMTVATEPNATDAGKAFGTQMKDATPGDGPHEDDGSRGSGTHAVFMCGTFLFIFPVGVVLLRSFERVKWHAGTQTGGLLVVCAGVGLGIWVSKFYNKSKKFDSVHQIIGLIVFALLFVQLGLGWFHHRIFMRSQSPTMMGTIHRYLGPSVLGAGLANGFIGFRFAGAGRSNIIYLLLVLVVFVILIVGVWYKRRKDRRKAAAAHLGPPAGPPPPANTAPPPYSGPDPSARAGAYAESQASRSDIALGDMGQSNRDLYYEQPTQPRAMV</sequence>
<feature type="transmembrane region" description="Helical" evidence="8">
    <location>
        <begin position="348"/>
        <end position="369"/>
    </location>
</feature>
<evidence type="ECO:0000256" key="8">
    <source>
        <dbReference type="SAM" id="Phobius"/>
    </source>
</evidence>
<feature type="region of interest" description="Disordered" evidence="7">
    <location>
        <begin position="404"/>
        <end position="471"/>
    </location>
</feature>